<evidence type="ECO:0000313" key="3">
    <source>
        <dbReference type="Proteomes" id="UP000887574"/>
    </source>
</evidence>
<dbReference type="Pfam" id="PF23195">
    <property type="entry name" value="UBQLN1"/>
    <property type="match status" value="1"/>
</dbReference>
<dbReference type="WBParaSite" id="jg20112">
    <property type="protein sequence ID" value="jg20112"/>
    <property type="gene ID" value="jg20112"/>
</dbReference>
<feature type="region of interest" description="Disordered" evidence="1">
    <location>
        <begin position="88"/>
        <end position="121"/>
    </location>
</feature>
<name>A0A915DK57_9BILA</name>
<organism evidence="3 4">
    <name type="scientific">Ditylenchus dipsaci</name>
    <dbReference type="NCBI Taxonomy" id="166011"/>
    <lineage>
        <taxon>Eukaryota</taxon>
        <taxon>Metazoa</taxon>
        <taxon>Ecdysozoa</taxon>
        <taxon>Nematoda</taxon>
        <taxon>Chromadorea</taxon>
        <taxon>Rhabditida</taxon>
        <taxon>Tylenchina</taxon>
        <taxon>Tylenchomorpha</taxon>
        <taxon>Sphaerularioidea</taxon>
        <taxon>Anguinidae</taxon>
        <taxon>Anguininae</taxon>
        <taxon>Ditylenchus</taxon>
    </lineage>
</organism>
<dbReference type="PANTHER" id="PTHR10677">
    <property type="entry name" value="UBIQUILIN"/>
    <property type="match status" value="1"/>
</dbReference>
<feature type="compositionally biased region" description="Low complexity" evidence="1">
    <location>
        <begin position="102"/>
        <end position="121"/>
    </location>
</feature>
<keyword evidence="3" id="KW-1185">Reference proteome</keyword>
<protein>
    <submittedName>
        <fullName evidence="4">Ubiquitin-like domain-containing protein</fullName>
    </submittedName>
</protein>
<dbReference type="AlphaFoldDB" id="A0A915DK57"/>
<dbReference type="PANTHER" id="PTHR10677:SF3">
    <property type="entry name" value="FI07626P-RELATED"/>
    <property type="match status" value="1"/>
</dbReference>
<sequence>MADSGSEDEKSTKITVKFKTTTDTIPLEVDHKATVAKVKQSLSEKVNQSTEKICLIFSGKILKDHETLDQHNISEGMVVHMVIRSGVAKPDTSSSSPANTRASPATASSQTASTPNTTTVAAPTAMGGAQQLFQNPDFMREMMNSPMVQNVLSNPDVLRTLFAESPQFQQVIQGTTPRLLADVGKDQIDLI</sequence>
<reference evidence="4" key="1">
    <citation type="submission" date="2022-11" db="UniProtKB">
        <authorList>
            <consortium name="WormBaseParasite"/>
        </authorList>
    </citation>
    <scope>IDENTIFICATION</scope>
</reference>
<dbReference type="SMART" id="SM00213">
    <property type="entry name" value="UBQ"/>
    <property type="match status" value="1"/>
</dbReference>
<dbReference type="SMART" id="SM00727">
    <property type="entry name" value="STI1"/>
    <property type="match status" value="1"/>
</dbReference>
<proteinExistence type="predicted"/>
<dbReference type="Gene3D" id="3.10.20.90">
    <property type="entry name" value="Phosphatidylinositol 3-kinase Catalytic Subunit, Chain A, domain 1"/>
    <property type="match status" value="1"/>
</dbReference>
<dbReference type="GO" id="GO:0031593">
    <property type="term" value="F:polyubiquitin modification-dependent protein binding"/>
    <property type="evidence" value="ECO:0007669"/>
    <property type="project" value="TreeGrafter"/>
</dbReference>
<dbReference type="GO" id="GO:0005829">
    <property type="term" value="C:cytosol"/>
    <property type="evidence" value="ECO:0007669"/>
    <property type="project" value="TreeGrafter"/>
</dbReference>
<dbReference type="PRINTS" id="PR00348">
    <property type="entry name" value="UBIQUITIN"/>
</dbReference>
<dbReference type="InterPro" id="IPR029071">
    <property type="entry name" value="Ubiquitin-like_domsf"/>
</dbReference>
<dbReference type="GO" id="GO:0006511">
    <property type="term" value="P:ubiquitin-dependent protein catabolic process"/>
    <property type="evidence" value="ECO:0007669"/>
    <property type="project" value="TreeGrafter"/>
</dbReference>
<dbReference type="InterPro" id="IPR015496">
    <property type="entry name" value="Ubiquilin"/>
</dbReference>
<accession>A0A915DK57</accession>
<dbReference type="SUPFAM" id="SSF54236">
    <property type="entry name" value="Ubiquitin-like"/>
    <property type="match status" value="1"/>
</dbReference>
<dbReference type="Proteomes" id="UP000887574">
    <property type="component" value="Unplaced"/>
</dbReference>
<evidence type="ECO:0000259" key="2">
    <source>
        <dbReference type="PROSITE" id="PS50053"/>
    </source>
</evidence>
<evidence type="ECO:0000313" key="4">
    <source>
        <dbReference type="WBParaSite" id="jg20112"/>
    </source>
</evidence>
<dbReference type="InterPro" id="IPR000626">
    <property type="entry name" value="Ubiquitin-like_dom"/>
</dbReference>
<dbReference type="InterPro" id="IPR006636">
    <property type="entry name" value="STI1_HS-bd"/>
</dbReference>
<feature type="compositionally biased region" description="Polar residues" evidence="1">
    <location>
        <begin position="91"/>
        <end position="101"/>
    </location>
</feature>
<dbReference type="Pfam" id="PF00240">
    <property type="entry name" value="ubiquitin"/>
    <property type="match status" value="1"/>
</dbReference>
<feature type="domain" description="Ubiquitin-like" evidence="2">
    <location>
        <begin position="12"/>
        <end position="84"/>
    </location>
</feature>
<dbReference type="InterPro" id="IPR019956">
    <property type="entry name" value="Ubiquitin_dom"/>
</dbReference>
<evidence type="ECO:0000256" key="1">
    <source>
        <dbReference type="SAM" id="MobiDB-lite"/>
    </source>
</evidence>
<dbReference type="PROSITE" id="PS50053">
    <property type="entry name" value="UBIQUITIN_2"/>
    <property type="match status" value="1"/>
</dbReference>